<organism evidence="2 3">
    <name type="scientific">Effrenium voratum</name>
    <dbReference type="NCBI Taxonomy" id="2562239"/>
    <lineage>
        <taxon>Eukaryota</taxon>
        <taxon>Sar</taxon>
        <taxon>Alveolata</taxon>
        <taxon>Dinophyceae</taxon>
        <taxon>Suessiales</taxon>
        <taxon>Symbiodiniaceae</taxon>
        <taxon>Effrenium</taxon>
    </lineage>
</organism>
<dbReference type="AlphaFoldDB" id="A0AA36MRX1"/>
<gene>
    <name evidence="2" type="ORF">EVOR1521_LOCUS6594</name>
</gene>
<keyword evidence="1" id="KW-0233">DNA recombination</keyword>
<keyword evidence="3" id="KW-1185">Reference proteome</keyword>
<reference evidence="2" key="1">
    <citation type="submission" date="2023-08" db="EMBL/GenBank/DDBJ databases">
        <authorList>
            <person name="Chen Y."/>
            <person name="Shah S."/>
            <person name="Dougan E. K."/>
            <person name="Thang M."/>
            <person name="Chan C."/>
        </authorList>
    </citation>
    <scope>NUCLEOTIDE SEQUENCE</scope>
</reference>
<proteinExistence type="predicted"/>
<evidence type="ECO:0000256" key="1">
    <source>
        <dbReference type="ARBA" id="ARBA00023172"/>
    </source>
</evidence>
<dbReference type="EMBL" id="CAUJNA010000499">
    <property type="protein sequence ID" value="CAJ1377908.1"/>
    <property type="molecule type" value="Genomic_DNA"/>
</dbReference>
<dbReference type="Gene3D" id="1.10.443.10">
    <property type="entry name" value="Intergrase catalytic core"/>
    <property type="match status" value="1"/>
</dbReference>
<sequence>MAKRQLKGRRGPPRKANSVIKRKCQFKKCRRGVDVKNISNKLTLAKSQVDAASCRNISERCQAVKFCCEDHMKACKKNKAAAKPRGGRACLDIAQIQCLFSVLLEDGCAWAAALMMTQLFMGDRADAARQCQWSWLENLAPESLKQPTMRIPRVNGKTIAREVALFPPFARLLWKWCQVSPLQAKNGSQWPCGHKPSGDDLLFPGYSSDGQKRQWDKAISERAYLARLHRAASVIQKARRQAEESQEQHAFCDFDLSKLGTHSFKKTTVTLLSEAHVAYSVISSICGTSVKVLQSTYDLATPSRQSSAWRVAFKDLADTLDAGGKAAALSHCGGCGKKQGNDKHRFCTDCGMEL</sequence>
<dbReference type="InterPro" id="IPR011010">
    <property type="entry name" value="DNA_brk_join_enz"/>
</dbReference>
<protein>
    <submittedName>
        <fullName evidence="2">Uncharacterized protein</fullName>
    </submittedName>
</protein>
<evidence type="ECO:0000313" key="3">
    <source>
        <dbReference type="Proteomes" id="UP001178507"/>
    </source>
</evidence>
<name>A0AA36MRX1_9DINO</name>
<dbReference type="SUPFAM" id="SSF56349">
    <property type="entry name" value="DNA breaking-rejoining enzymes"/>
    <property type="match status" value="1"/>
</dbReference>
<comment type="caution">
    <text evidence="2">The sequence shown here is derived from an EMBL/GenBank/DDBJ whole genome shotgun (WGS) entry which is preliminary data.</text>
</comment>
<dbReference type="GO" id="GO:0003677">
    <property type="term" value="F:DNA binding"/>
    <property type="evidence" value="ECO:0007669"/>
    <property type="project" value="InterPro"/>
</dbReference>
<dbReference type="GO" id="GO:0015074">
    <property type="term" value="P:DNA integration"/>
    <property type="evidence" value="ECO:0007669"/>
    <property type="project" value="InterPro"/>
</dbReference>
<dbReference type="GO" id="GO:0006310">
    <property type="term" value="P:DNA recombination"/>
    <property type="evidence" value="ECO:0007669"/>
    <property type="project" value="UniProtKB-KW"/>
</dbReference>
<accession>A0AA36MRX1</accession>
<dbReference type="InterPro" id="IPR013762">
    <property type="entry name" value="Integrase-like_cat_sf"/>
</dbReference>
<dbReference type="Proteomes" id="UP001178507">
    <property type="component" value="Unassembled WGS sequence"/>
</dbReference>
<evidence type="ECO:0000313" key="2">
    <source>
        <dbReference type="EMBL" id="CAJ1377908.1"/>
    </source>
</evidence>